<reference evidence="3 4" key="1">
    <citation type="submission" date="2023-12" db="EMBL/GenBank/DDBJ databases">
        <title>Blastococcus brunescens sp. nov., an actonobacterium isolated from sandstone collected in sahara desert.</title>
        <authorList>
            <person name="Gtari M."/>
            <person name="Ghodhbane F."/>
        </authorList>
    </citation>
    <scope>NUCLEOTIDE SEQUENCE [LARGE SCALE GENOMIC DNA]</scope>
    <source>
        <strain evidence="3 4">BMG 8361</strain>
    </source>
</reference>
<dbReference type="InterPro" id="IPR024344">
    <property type="entry name" value="MDMPI_metal-binding"/>
</dbReference>
<dbReference type="EMBL" id="CP141261">
    <property type="protein sequence ID" value="WRL63387.1"/>
    <property type="molecule type" value="Genomic_DNA"/>
</dbReference>
<name>A0ABZ1AXU5_9ACTN</name>
<dbReference type="Pfam" id="PF11716">
    <property type="entry name" value="MDMPI_N"/>
    <property type="match status" value="1"/>
</dbReference>
<evidence type="ECO:0000313" key="3">
    <source>
        <dbReference type="EMBL" id="WRL63387.1"/>
    </source>
</evidence>
<dbReference type="InterPro" id="IPR017518">
    <property type="entry name" value="CHP03084"/>
</dbReference>
<dbReference type="InterPro" id="IPR013917">
    <property type="entry name" value="tRNA_wybutosine-synth"/>
</dbReference>
<organism evidence="3 4">
    <name type="scientific">Blastococcus brunescens</name>
    <dbReference type="NCBI Taxonomy" id="1564165"/>
    <lineage>
        <taxon>Bacteria</taxon>
        <taxon>Bacillati</taxon>
        <taxon>Actinomycetota</taxon>
        <taxon>Actinomycetes</taxon>
        <taxon>Geodermatophilales</taxon>
        <taxon>Geodermatophilaceae</taxon>
        <taxon>Blastococcus</taxon>
    </lineage>
</organism>
<dbReference type="Gene3D" id="1.20.120.450">
    <property type="entry name" value="dinb family like domain"/>
    <property type="match status" value="1"/>
</dbReference>
<evidence type="ECO:0000259" key="1">
    <source>
        <dbReference type="Pfam" id="PF08608"/>
    </source>
</evidence>
<evidence type="ECO:0000313" key="4">
    <source>
        <dbReference type="Proteomes" id="UP001324287"/>
    </source>
</evidence>
<protein>
    <submittedName>
        <fullName evidence="3">TIGR03084 family metal-binding protein</fullName>
    </submittedName>
</protein>
<dbReference type="NCBIfam" id="TIGR03083">
    <property type="entry name" value="maleylpyruvate isomerase family mycothiol-dependent enzyme"/>
    <property type="match status" value="1"/>
</dbReference>
<dbReference type="InterPro" id="IPR017517">
    <property type="entry name" value="Maleyloyr_isom"/>
</dbReference>
<keyword evidence="4" id="KW-1185">Reference proteome</keyword>
<evidence type="ECO:0000259" key="2">
    <source>
        <dbReference type="Pfam" id="PF11716"/>
    </source>
</evidence>
<accession>A0ABZ1AXU5</accession>
<dbReference type="RefSeq" id="WP_324274722.1">
    <property type="nucleotide sequence ID" value="NZ_CP141261.1"/>
</dbReference>
<feature type="domain" description="Mycothiol-dependent maleylpyruvate isomerase metal-binding" evidence="2">
    <location>
        <begin position="15"/>
        <end position="148"/>
    </location>
</feature>
<sequence length="265" mass="27986">MPDRSQLLADLLADLAAEGAALDAVVTDLEDTAWLGPTPADGWTVAHQIAHLAWTDEQALLAATEPEAFTAALAGARVTTLVDDAAAAGAAQEPERLLARWRAGRAELARRLAGLPDGAKLPWFGPPMSAASMATARLMETWAHGLDVTDGLRRPPAATVRLRQVAHLGVRTRDFAFGQHGLPAPDEPFHVELTASDGSTWAWGPEDAAQRVTGPALDFCLLVTRRRHRADLALQATGPDADRWLDLAQAFAGPPGSGRAAGSRA</sequence>
<feature type="domain" description="tRNA wybutosine-synthesis" evidence="1">
    <location>
        <begin position="186"/>
        <end position="232"/>
    </location>
</feature>
<dbReference type="InterPro" id="IPR034660">
    <property type="entry name" value="DinB/YfiT-like"/>
</dbReference>
<dbReference type="Pfam" id="PF08608">
    <property type="entry name" value="Wyosine_form"/>
    <property type="match status" value="1"/>
</dbReference>
<proteinExistence type="predicted"/>
<gene>
    <name evidence="3" type="ORF">U6N30_27190</name>
</gene>
<dbReference type="Proteomes" id="UP001324287">
    <property type="component" value="Chromosome"/>
</dbReference>
<dbReference type="NCBIfam" id="TIGR03084">
    <property type="entry name" value="TIGR03084 family metal-binding protein"/>
    <property type="match status" value="1"/>
</dbReference>
<dbReference type="SUPFAM" id="SSF109854">
    <property type="entry name" value="DinB/YfiT-like putative metalloenzymes"/>
    <property type="match status" value="1"/>
</dbReference>